<feature type="transmembrane region" description="Helical" evidence="1">
    <location>
        <begin position="195"/>
        <end position="215"/>
    </location>
</feature>
<comment type="caution">
    <text evidence="2">The sequence shown here is derived from an EMBL/GenBank/DDBJ whole genome shotgun (WGS) entry which is preliminary data.</text>
</comment>
<feature type="transmembrane region" description="Helical" evidence="1">
    <location>
        <begin position="133"/>
        <end position="150"/>
    </location>
</feature>
<organism evidence="2 3">
    <name type="scientific">Candidatus Streptococcus faecavium</name>
    <dbReference type="NCBI Taxonomy" id="2838763"/>
    <lineage>
        <taxon>Bacteria</taxon>
        <taxon>Bacillati</taxon>
        <taxon>Bacillota</taxon>
        <taxon>Bacilli</taxon>
        <taxon>Lactobacillales</taxon>
        <taxon>Streptococcaceae</taxon>
        <taxon>Streptococcus</taxon>
    </lineage>
</organism>
<feature type="transmembrane region" description="Helical" evidence="1">
    <location>
        <begin position="103"/>
        <end position="127"/>
    </location>
</feature>
<sequence length="423" mass="48154">MKKKNIILPLYYTFVSLLFTLESIIYINDAGDQIDFARMAQKFGFFEFAIHRYQTWSSRLLIESVTMFMSSHYLIFDITMLVSLAVFFYCFNGIFLNKQKYWLLQFVTPILFLIAFPSIFFTGAGLIATVTNYLFPMIAFIIAWYCLLQKKQSYTIIALPFLLFACMQEQFTVYSFILFLYFCISAYIKDRKVDMTYLLATAISFLGILSGLLAPGSDNRVAIESEMWYPGFEKLSLLIKILKGYLETNRVLLVTSELSIVFIFLGILVIATIVKKQYFSAFLSGAVIYTVVAHKLALGSLLTAVQRVIDDQNKRGDVTYFSIKENLYPLIVYTLILCVLAAVVFFIFRNRAEGLSAVIVLIAGYASRMAVSLSPTIYASGIRTYTPLILSLLIVVVMIAKELDSDFQKRAFVGNDTRNIEKS</sequence>
<evidence type="ECO:0000256" key="1">
    <source>
        <dbReference type="SAM" id="Phobius"/>
    </source>
</evidence>
<evidence type="ECO:0000313" key="3">
    <source>
        <dbReference type="Proteomes" id="UP000824058"/>
    </source>
</evidence>
<evidence type="ECO:0000313" key="2">
    <source>
        <dbReference type="EMBL" id="HIZ67389.1"/>
    </source>
</evidence>
<feature type="transmembrane region" description="Helical" evidence="1">
    <location>
        <begin position="252"/>
        <end position="274"/>
    </location>
</feature>
<evidence type="ECO:0008006" key="4">
    <source>
        <dbReference type="Google" id="ProtNLM"/>
    </source>
</evidence>
<feature type="transmembrane region" description="Helical" evidence="1">
    <location>
        <begin position="73"/>
        <end position="91"/>
    </location>
</feature>
<accession>A0A9D2JVF6</accession>
<feature type="transmembrane region" description="Helical" evidence="1">
    <location>
        <begin position="327"/>
        <end position="348"/>
    </location>
</feature>
<feature type="transmembrane region" description="Helical" evidence="1">
    <location>
        <begin position="384"/>
        <end position="400"/>
    </location>
</feature>
<reference evidence="2" key="2">
    <citation type="submission" date="2021-04" db="EMBL/GenBank/DDBJ databases">
        <authorList>
            <person name="Gilroy R."/>
        </authorList>
    </citation>
    <scope>NUCLEOTIDE SEQUENCE</scope>
    <source>
        <strain evidence="2">ChiBcolR9-63</strain>
    </source>
</reference>
<gene>
    <name evidence="2" type="ORF">H9965_02780</name>
</gene>
<keyword evidence="1" id="KW-0472">Membrane</keyword>
<name>A0A9D2JVF6_9STRE</name>
<dbReference type="EMBL" id="DXBD01000019">
    <property type="protein sequence ID" value="HIZ67389.1"/>
    <property type="molecule type" value="Genomic_DNA"/>
</dbReference>
<feature type="transmembrane region" description="Helical" evidence="1">
    <location>
        <begin position="171"/>
        <end position="189"/>
    </location>
</feature>
<dbReference type="Proteomes" id="UP000824058">
    <property type="component" value="Unassembled WGS sequence"/>
</dbReference>
<protein>
    <recommendedName>
        <fullName evidence="4">Serotype determinant, transmembrane protein</fullName>
    </recommendedName>
</protein>
<feature type="transmembrane region" description="Helical" evidence="1">
    <location>
        <begin position="7"/>
        <end position="27"/>
    </location>
</feature>
<keyword evidence="1" id="KW-1133">Transmembrane helix</keyword>
<reference evidence="2" key="1">
    <citation type="journal article" date="2021" name="PeerJ">
        <title>Extensive microbial diversity within the chicken gut microbiome revealed by metagenomics and culture.</title>
        <authorList>
            <person name="Gilroy R."/>
            <person name="Ravi A."/>
            <person name="Getino M."/>
            <person name="Pursley I."/>
            <person name="Horton D.L."/>
            <person name="Alikhan N.F."/>
            <person name="Baker D."/>
            <person name="Gharbi K."/>
            <person name="Hall N."/>
            <person name="Watson M."/>
            <person name="Adriaenssens E.M."/>
            <person name="Foster-Nyarko E."/>
            <person name="Jarju S."/>
            <person name="Secka A."/>
            <person name="Antonio M."/>
            <person name="Oren A."/>
            <person name="Chaudhuri R.R."/>
            <person name="La Ragione R."/>
            <person name="Hildebrand F."/>
            <person name="Pallen M.J."/>
        </authorList>
    </citation>
    <scope>NUCLEOTIDE SEQUENCE</scope>
    <source>
        <strain evidence="2">ChiBcolR9-63</strain>
    </source>
</reference>
<keyword evidence="1" id="KW-0812">Transmembrane</keyword>
<proteinExistence type="predicted"/>
<feature type="transmembrane region" description="Helical" evidence="1">
    <location>
        <begin position="286"/>
        <end position="307"/>
    </location>
</feature>
<dbReference type="AlphaFoldDB" id="A0A9D2JVF6"/>